<evidence type="ECO:0000313" key="9">
    <source>
        <dbReference type="Proteomes" id="UP000179266"/>
    </source>
</evidence>
<dbReference type="PROSITE" id="PS51918">
    <property type="entry name" value="RADICAL_SAM"/>
    <property type="match status" value="1"/>
</dbReference>
<name>A0A1F7RY33_9BACT</name>
<dbReference type="InterPro" id="IPR006158">
    <property type="entry name" value="Cobalamin-bd"/>
</dbReference>
<dbReference type="SFLD" id="SFLDS00029">
    <property type="entry name" value="Radical_SAM"/>
    <property type="match status" value="1"/>
</dbReference>
<dbReference type="Pfam" id="PF02310">
    <property type="entry name" value="B12-binding"/>
    <property type="match status" value="1"/>
</dbReference>
<organism evidence="8 9">
    <name type="scientific">Candidatus Schekmanbacteria bacterium RBG_13_48_7</name>
    <dbReference type="NCBI Taxonomy" id="1817878"/>
    <lineage>
        <taxon>Bacteria</taxon>
        <taxon>Candidatus Schekmaniibacteriota</taxon>
    </lineage>
</organism>
<dbReference type="PROSITE" id="PS51332">
    <property type="entry name" value="B12_BINDING"/>
    <property type="match status" value="1"/>
</dbReference>
<evidence type="ECO:0000313" key="8">
    <source>
        <dbReference type="EMBL" id="OGL46443.1"/>
    </source>
</evidence>
<dbReference type="GO" id="GO:0051539">
    <property type="term" value="F:4 iron, 4 sulfur cluster binding"/>
    <property type="evidence" value="ECO:0007669"/>
    <property type="project" value="UniProtKB-KW"/>
</dbReference>
<protein>
    <submittedName>
        <fullName evidence="8">Uncharacterized protein</fullName>
    </submittedName>
</protein>
<feature type="domain" description="B12-binding" evidence="6">
    <location>
        <begin position="12"/>
        <end position="147"/>
    </location>
</feature>
<dbReference type="PANTHER" id="PTHR43409:SF16">
    <property type="entry name" value="SLR0320 PROTEIN"/>
    <property type="match status" value="1"/>
</dbReference>
<accession>A0A1F7RY33</accession>
<dbReference type="InterPro" id="IPR051198">
    <property type="entry name" value="BchE-like"/>
</dbReference>
<keyword evidence="3" id="KW-0479">Metal-binding</keyword>
<evidence type="ECO:0000256" key="1">
    <source>
        <dbReference type="ARBA" id="ARBA00001966"/>
    </source>
</evidence>
<evidence type="ECO:0000256" key="5">
    <source>
        <dbReference type="ARBA" id="ARBA00023014"/>
    </source>
</evidence>
<dbReference type="InterPro" id="IPR007197">
    <property type="entry name" value="rSAM"/>
</dbReference>
<sequence length="464" mass="53061">PPAANGVKVVREGRCMQRKGAWTAVWSPLSLAVTSAVLLENNHEVILHDCIVEEIDFNKLRQIIRDFQPELAVFNVTTPSLASDLSVAKLVHEESAKSVTAAIGIHGTALPEEILNIEPDLDVVVRGEPEITVSDLAAHINEESDFRTVTGISYRDKSSIFHNDDRPPLQELDKLPFPAWHLVRRDLYVMPFINRQFLLIATGRGCPYPCRFCADATYYGKRLRLRSPGRIVDEMEWVQERFGISDFLFWAESFTLKPAFASEVAEEILRRNVKFHWVCNSRVDHVNPELLQTLKKAGCWMIGYGIESGSQKTLDILKKGTTLEQAVQAVRWAKDAGLEVTGHCVIGYPGESESDIRETINFTRKIKLDFAQFYCAVPFPGSELYSMALDNNWLTTNDWSRFEQNFSVLDFPGLSAEKIMELRANAYRSFYLQPRIIFQSLKRIRRWKDFVHLIRMSLDFLTWV</sequence>
<dbReference type="GO" id="GO:0005829">
    <property type="term" value="C:cytosol"/>
    <property type="evidence" value="ECO:0007669"/>
    <property type="project" value="TreeGrafter"/>
</dbReference>
<keyword evidence="2" id="KW-0949">S-adenosyl-L-methionine</keyword>
<dbReference type="SMART" id="SM00729">
    <property type="entry name" value="Elp3"/>
    <property type="match status" value="1"/>
</dbReference>
<dbReference type="AlphaFoldDB" id="A0A1F7RY33"/>
<feature type="non-terminal residue" evidence="8">
    <location>
        <position position="1"/>
    </location>
</feature>
<keyword evidence="5" id="KW-0411">Iron-sulfur</keyword>
<evidence type="ECO:0000256" key="2">
    <source>
        <dbReference type="ARBA" id="ARBA00022691"/>
    </source>
</evidence>
<dbReference type="Pfam" id="PF04055">
    <property type="entry name" value="Radical_SAM"/>
    <property type="match status" value="1"/>
</dbReference>
<dbReference type="CDD" id="cd01335">
    <property type="entry name" value="Radical_SAM"/>
    <property type="match status" value="1"/>
</dbReference>
<dbReference type="GO" id="GO:0031419">
    <property type="term" value="F:cobalamin binding"/>
    <property type="evidence" value="ECO:0007669"/>
    <property type="project" value="InterPro"/>
</dbReference>
<dbReference type="CDD" id="cd02068">
    <property type="entry name" value="radical_SAM_B12_BD"/>
    <property type="match status" value="1"/>
</dbReference>
<dbReference type="PANTHER" id="PTHR43409">
    <property type="entry name" value="ANAEROBIC MAGNESIUM-PROTOPORPHYRIN IX MONOMETHYL ESTER CYCLASE-RELATED"/>
    <property type="match status" value="1"/>
</dbReference>
<evidence type="ECO:0000256" key="4">
    <source>
        <dbReference type="ARBA" id="ARBA00023004"/>
    </source>
</evidence>
<reference evidence="8 9" key="1">
    <citation type="journal article" date="2016" name="Nat. Commun.">
        <title>Thousands of microbial genomes shed light on interconnected biogeochemical processes in an aquifer system.</title>
        <authorList>
            <person name="Anantharaman K."/>
            <person name="Brown C.T."/>
            <person name="Hug L.A."/>
            <person name="Sharon I."/>
            <person name="Castelle C.J."/>
            <person name="Probst A.J."/>
            <person name="Thomas B.C."/>
            <person name="Singh A."/>
            <person name="Wilkins M.J."/>
            <person name="Karaoz U."/>
            <person name="Brodie E.L."/>
            <person name="Williams K.H."/>
            <person name="Hubbard S.S."/>
            <person name="Banfield J.F."/>
        </authorList>
    </citation>
    <scope>NUCLEOTIDE SEQUENCE [LARGE SCALE GENOMIC DNA]</scope>
</reference>
<gene>
    <name evidence="8" type="ORF">A2161_02340</name>
</gene>
<proteinExistence type="predicted"/>
<dbReference type="InterPro" id="IPR058240">
    <property type="entry name" value="rSAM_sf"/>
</dbReference>
<dbReference type="SFLD" id="SFLDG01123">
    <property type="entry name" value="methyltransferase_(Class_B)"/>
    <property type="match status" value="1"/>
</dbReference>
<evidence type="ECO:0000256" key="3">
    <source>
        <dbReference type="ARBA" id="ARBA00022723"/>
    </source>
</evidence>
<evidence type="ECO:0000259" key="6">
    <source>
        <dbReference type="PROSITE" id="PS51332"/>
    </source>
</evidence>
<dbReference type="Gene3D" id="3.80.30.20">
    <property type="entry name" value="tm_1862 like domain"/>
    <property type="match status" value="1"/>
</dbReference>
<dbReference type="InterPro" id="IPR006638">
    <property type="entry name" value="Elp3/MiaA/NifB-like_rSAM"/>
</dbReference>
<dbReference type="InterPro" id="IPR023404">
    <property type="entry name" value="rSAM_horseshoe"/>
</dbReference>
<dbReference type="Gene3D" id="3.40.50.280">
    <property type="entry name" value="Cobalamin-binding domain"/>
    <property type="match status" value="1"/>
</dbReference>
<dbReference type="GO" id="GO:0046872">
    <property type="term" value="F:metal ion binding"/>
    <property type="evidence" value="ECO:0007669"/>
    <property type="project" value="UniProtKB-KW"/>
</dbReference>
<comment type="caution">
    <text evidence="8">The sequence shown here is derived from an EMBL/GenBank/DDBJ whole genome shotgun (WGS) entry which is preliminary data.</text>
</comment>
<keyword evidence="4" id="KW-0408">Iron</keyword>
<comment type="cofactor">
    <cofactor evidence="1">
        <name>[4Fe-4S] cluster</name>
        <dbReference type="ChEBI" id="CHEBI:49883"/>
    </cofactor>
</comment>
<evidence type="ECO:0000259" key="7">
    <source>
        <dbReference type="PROSITE" id="PS51918"/>
    </source>
</evidence>
<dbReference type="GO" id="GO:0003824">
    <property type="term" value="F:catalytic activity"/>
    <property type="evidence" value="ECO:0007669"/>
    <property type="project" value="InterPro"/>
</dbReference>
<feature type="domain" description="Radical SAM core" evidence="7">
    <location>
        <begin position="192"/>
        <end position="412"/>
    </location>
</feature>
<dbReference type="SUPFAM" id="SSF102114">
    <property type="entry name" value="Radical SAM enzymes"/>
    <property type="match status" value="1"/>
</dbReference>
<dbReference type="Proteomes" id="UP000179266">
    <property type="component" value="Unassembled WGS sequence"/>
</dbReference>
<dbReference type="InterPro" id="IPR034466">
    <property type="entry name" value="Methyltransferase_Class_B"/>
</dbReference>
<dbReference type="SFLD" id="SFLDG01082">
    <property type="entry name" value="B12-binding_domain_containing"/>
    <property type="match status" value="1"/>
</dbReference>
<dbReference type="EMBL" id="MGDD01000127">
    <property type="protein sequence ID" value="OGL46443.1"/>
    <property type="molecule type" value="Genomic_DNA"/>
</dbReference>